<evidence type="ECO:0000313" key="1">
    <source>
        <dbReference type="EMBL" id="SSX29154.1"/>
    </source>
</evidence>
<proteinExistence type="predicted"/>
<sequence>MMVYLVQEAHLDNQDLKEKEEKRVCVVHKVYLVQ</sequence>
<dbReference type="VEuPathDB" id="VectorBase:CSON000889"/>
<accession>A0A336MFL4</accession>
<dbReference type="EMBL" id="UFQT01001147">
    <property type="protein sequence ID" value="SSX29154.1"/>
    <property type="molecule type" value="Genomic_DNA"/>
</dbReference>
<protein>
    <submittedName>
        <fullName evidence="1">CSON000889 protein</fullName>
    </submittedName>
</protein>
<dbReference type="AlphaFoldDB" id="A0A336MFL4"/>
<name>A0A336MFL4_CULSO</name>
<organism evidence="1">
    <name type="scientific">Culicoides sonorensis</name>
    <name type="common">Biting midge</name>
    <dbReference type="NCBI Taxonomy" id="179676"/>
    <lineage>
        <taxon>Eukaryota</taxon>
        <taxon>Metazoa</taxon>
        <taxon>Ecdysozoa</taxon>
        <taxon>Arthropoda</taxon>
        <taxon>Hexapoda</taxon>
        <taxon>Insecta</taxon>
        <taxon>Pterygota</taxon>
        <taxon>Neoptera</taxon>
        <taxon>Endopterygota</taxon>
        <taxon>Diptera</taxon>
        <taxon>Nematocera</taxon>
        <taxon>Chironomoidea</taxon>
        <taxon>Ceratopogonidae</taxon>
        <taxon>Ceratopogoninae</taxon>
        <taxon>Culicoides</taxon>
        <taxon>Monoculicoides</taxon>
    </lineage>
</organism>
<reference evidence="1" key="1">
    <citation type="submission" date="2018-07" db="EMBL/GenBank/DDBJ databases">
        <authorList>
            <person name="Quirk P.G."/>
            <person name="Krulwich T.A."/>
        </authorList>
    </citation>
    <scope>NUCLEOTIDE SEQUENCE</scope>
</reference>
<gene>
    <name evidence="1" type="primary">CSON000889</name>
</gene>